<dbReference type="SMART" id="SM00213">
    <property type="entry name" value="UBQ"/>
    <property type="match status" value="1"/>
</dbReference>
<feature type="region of interest" description="Disordered" evidence="1">
    <location>
        <begin position="849"/>
        <end position="868"/>
    </location>
</feature>
<dbReference type="Pfam" id="PF00240">
    <property type="entry name" value="ubiquitin"/>
    <property type="match status" value="1"/>
</dbReference>
<reference evidence="3" key="1">
    <citation type="submission" date="2023-10" db="EMBL/GenBank/DDBJ databases">
        <authorList>
            <person name="Chen Y."/>
            <person name="Shah S."/>
            <person name="Dougan E. K."/>
            <person name="Thang M."/>
            <person name="Chan C."/>
        </authorList>
    </citation>
    <scope>NUCLEOTIDE SEQUENCE [LARGE SCALE GENOMIC DNA]</scope>
</reference>
<dbReference type="Gene3D" id="3.10.20.90">
    <property type="entry name" value="Phosphatidylinositol 3-kinase Catalytic Subunit, Chain A, domain 1"/>
    <property type="match status" value="1"/>
</dbReference>
<evidence type="ECO:0000256" key="1">
    <source>
        <dbReference type="SAM" id="MobiDB-lite"/>
    </source>
</evidence>
<dbReference type="PANTHER" id="PTHR10666">
    <property type="entry name" value="UBIQUITIN"/>
    <property type="match status" value="1"/>
</dbReference>
<dbReference type="Proteomes" id="UP001189429">
    <property type="component" value="Unassembled WGS sequence"/>
</dbReference>
<name>A0ABN9Q3R4_9DINO</name>
<protein>
    <recommendedName>
        <fullName evidence="2">Ubiquitin-like domain-containing protein</fullName>
    </recommendedName>
</protein>
<dbReference type="InterPro" id="IPR000626">
    <property type="entry name" value="Ubiquitin-like_dom"/>
</dbReference>
<proteinExistence type="predicted"/>
<evidence type="ECO:0000313" key="4">
    <source>
        <dbReference type="Proteomes" id="UP001189429"/>
    </source>
</evidence>
<dbReference type="InterPro" id="IPR019956">
    <property type="entry name" value="Ubiquitin_dom"/>
</dbReference>
<keyword evidence="4" id="KW-1185">Reference proteome</keyword>
<gene>
    <name evidence="3" type="ORF">PCOR1329_LOCUS8503</name>
</gene>
<evidence type="ECO:0000259" key="2">
    <source>
        <dbReference type="PROSITE" id="PS50053"/>
    </source>
</evidence>
<dbReference type="SUPFAM" id="SSF54236">
    <property type="entry name" value="Ubiquitin-like"/>
    <property type="match status" value="1"/>
</dbReference>
<sequence>MSAQLARPLRQRHADAGRPWRAAGAALDPDLVYDVAAALHIFVKLPGKKPISLDIQAESTIDSLKLLIQDREGVPPDEQRLIYAGRQMEPGRKLNEYNVQDEVMIFVTFRLHGGMQNVDTEMAEDTEDTNTGLTQDMATSGLTQTLNALGMEDSGNAVADPSLARTLAELDAIEVDEEASLIENEILQHFELVQAARSVHGPMVAPRSLDSRAEFANTLRLLAYAPSAADAWNVLGLSSLEGPDLSLNTIEARLRFAKLLGSMIDGATWPQADKTTAQQDIQSIEAAAATCFASFDTWVRERKRMRPSKLPLWRELGSQALKAVLGTAPRNTEVACSQWSSLLDISAIDASLRGRVAPVDEARLLADLAEKGDASFWDTVQTTGRPISFWAPANAAALGRLLSALLRRSTDRVPCEYVRIIAPLDLFPGCATVESICDLWWHDLLGEKWTALRRRVDFHPQPMEFVSPGPAGPRHELRGLAVFTISTSLVREPPKILDLESPVVTAAPLPTYLVDFPSTLGAEVMTVLCNHLGHSPKIGRIYRSPGHTAESPRGRVEVRFTSTTSRLNQEAVMRHARQILPTGVCFASQDLYTEPGSLIAELGHADVIASIWALCSGALFLSKSTLLLTTEATASTWQQAMDTLMRNDPDSAVYKLKWRPSRHGGRPFASPSALPARIAATRRTKQTRGTTSTVQAITDVEIKGHLHADEHALIRDLVTHLVGQTGISLTELQEDRGRRAGKWQWLAADDPAAPPGRFRLYLKDLEEVAKVRDTLHDKAVKVGMDTFRVQVFNDLEDRVNDGVNLRTNSAGAATVTAGEFVQHTCKQGPPVPLPLDEPTVTITTTTSSKEQLAAPVPAPAPSAAPPAAEFRGTRTTAPVLTGGTQVEVERPRLGRSRGDKIRLTYGEYTEGATVQRVDPKVIYLSGGLQHGYPYPAMVTTDKGLCYNTAGAAKDKLGPGLGRPLQEHRQLSTASRMLYPHQQQWLSAARHAEQQVPGTVALPDHFSCLGT</sequence>
<organism evidence="3 4">
    <name type="scientific">Prorocentrum cordatum</name>
    <dbReference type="NCBI Taxonomy" id="2364126"/>
    <lineage>
        <taxon>Eukaryota</taxon>
        <taxon>Sar</taxon>
        <taxon>Alveolata</taxon>
        <taxon>Dinophyceae</taxon>
        <taxon>Prorocentrales</taxon>
        <taxon>Prorocentraceae</taxon>
        <taxon>Prorocentrum</taxon>
    </lineage>
</organism>
<comment type="caution">
    <text evidence="3">The sequence shown here is derived from an EMBL/GenBank/DDBJ whole genome shotgun (WGS) entry which is preliminary data.</text>
</comment>
<dbReference type="InterPro" id="IPR050158">
    <property type="entry name" value="Ubiquitin_ubiquitin-like"/>
</dbReference>
<dbReference type="EMBL" id="CAUYUJ010002336">
    <property type="protein sequence ID" value="CAK0800333.1"/>
    <property type="molecule type" value="Genomic_DNA"/>
</dbReference>
<evidence type="ECO:0000313" key="3">
    <source>
        <dbReference type="EMBL" id="CAK0800333.1"/>
    </source>
</evidence>
<accession>A0ABN9Q3R4</accession>
<dbReference type="PRINTS" id="PR00348">
    <property type="entry name" value="UBIQUITIN"/>
</dbReference>
<dbReference type="InterPro" id="IPR029071">
    <property type="entry name" value="Ubiquitin-like_domsf"/>
</dbReference>
<feature type="domain" description="Ubiquitin-like" evidence="2">
    <location>
        <begin position="39"/>
        <end position="114"/>
    </location>
</feature>
<dbReference type="PROSITE" id="PS50053">
    <property type="entry name" value="UBIQUITIN_2"/>
    <property type="match status" value="1"/>
</dbReference>